<gene>
    <name evidence="1" type="ORF">ARMGADRAFT_1034657</name>
</gene>
<sequence length="234" mass="25314">MENEDAEMTAPVEACIKHASGMCAGVVLGLLGRVLAMTMALLGEIGGAIISRTHENRGGHLTRVGWFGAEIGLWFMGEASVTIGTSLRITDDTIVSRTLENGGEETTAPIGEVVKRESVMVALQRETVSIIISGTFKNRGEEMMALVRVLSSEGCGEEGGYQQASSDGEEVTLPSRTRLFGRASPMAVALRREEEYAIISVTLENGDERRWHASSQEKTMGRRERARIIVCLVA</sequence>
<dbReference type="EMBL" id="KZ293677">
    <property type="protein sequence ID" value="PBK87763.1"/>
    <property type="molecule type" value="Genomic_DNA"/>
</dbReference>
<dbReference type="Proteomes" id="UP000217790">
    <property type="component" value="Unassembled WGS sequence"/>
</dbReference>
<reference evidence="2" key="1">
    <citation type="journal article" date="2017" name="Nat. Ecol. Evol.">
        <title>Genome expansion and lineage-specific genetic innovations in the forest pathogenic fungi Armillaria.</title>
        <authorList>
            <person name="Sipos G."/>
            <person name="Prasanna A.N."/>
            <person name="Walter M.C."/>
            <person name="O'Connor E."/>
            <person name="Balint B."/>
            <person name="Krizsan K."/>
            <person name="Kiss B."/>
            <person name="Hess J."/>
            <person name="Varga T."/>
            <person name="Slot J."/>
            <person name="Riley R."/>
            <person name="Boka B."/>
            <person name="Rigling D."/>
            <person name="Barry K."/>
            <person name="Lee J."/>
            <person name="Mihaltcheva S."/>
            <person name="LaButti K."/>
            <person name="Lipzen A."/>
            <person name="Waldron R."/>
            <person name="Moloney N.M."/>
            <person name="Sperisen C."/>
            <person name="Kredics L."/>
            <person name="Vagvoelgyi C."/>
            <person name="Patrignani A."/>
            <person name="Fitzpatrick D."/>
            <person name="Nagy I."/>
            <person name="Doyle S."/>
            <person name="Anderson J.B."/>
            <person name="Grigoriev I.V."/>
            <person name="Gueldener U."/>
            <person name="Muensterkoetter M."/>
            <person name="Nagy L.G."/>
        </authorList>
    </citation>
    <scope>NUCLEOTIDE SEQUENCE [LARGE SCALE GENOMIC DNA]</scope>
    <source>
        <strain evidence="2">Ar21-2</strain>
    </source>
</reference>
<dbReference type="AlphaFoldDB" id="A0A2H3DHN1"/>
<evidence type="ECO:0000313" key="1">
    <source>
        <dbReference type="EMBL" id="PBK87763.1"/>
    </source>
</evidence>
<accession>A0A2H3DHN1</accession>
<protein>
    <submittedName>
        <fullName evidence="1">Uncharacterized protein</fullName>
    </submittedName>
</protein>
<dbReference type="InParanoid" id="A0A2H3DHN1"/>
<evidence type="ECO:0000313" key="2">
    <source>
        <dbReference type="Proteomes" id="UP000217790"/>
    </source>
</evidence>
<organism evidence="1 2">
    <name type="scientific">Armillaria gallica</name>
    <name type="common">Bulbous honey fungus</name>
    <name type="synonym">Armillaria bulbosa</name>
    <dbReference type="NCBI Taxonomy" id="47427"/>
    <lineage>
        <taxon>Eukaryota</taxon>
        <taxon>Fungi</taxon>
        <taxon>Dikarya</taxon>
        <taxon>Basidiomycota</taxon>
        <taxon>Agaricomycotina</taxon>
        <taxon>Agaricomycetes</taxon>
        <taxon>Agaricomycetidae</taxon>
        <taxon>Agaricales</taxon>
        <taxon>Marasmiineae</taxon>
        <taxon>Physalacriaceae</taxon>
        <taxon>Armillaria</taxon>
    </lineage>
</organism>
<proteinExistence type="predicted"/>
<keyword evidence="2" id="KW-1185">Reference proteome</keyword>
<name>A0A2H3DHN1_ARMGA</name>